<gene>
    <name evidence="3" type="ORF">FD754_023331</name>
</gene>
<evidence type="ECO:0000259" key="2">
    <source>
        <dbReference type="PROSITE" id="PS50805"/>
    </source>
</evidence>
<evidence type="ECO:0000313" key="3">
    <source>
        <dbReference type="EMBL" id="KAB0340195.1"/>
    </source>
</evidence>
<accession>A0A5N3UTS2</accession>
<dbReference type="AlphaFoldDB" id="A0A5N3UTS2"/>
<dbReference type="Gene3D" id="6.10.140.140">
    <property type="match status" value="1"/>
</dbReference>
<dbReference type="EMBL" id="VCEA01000502">
    <property type="protein sequence ID" value="KAB0340195.1"/>
    <property type="molecule type" value="Genomic_DNA"/>
</dbReference>
<dbReference type="CDD" id="cd07765">
    <property type="entry name" value="KRAB_A-box"/>
    <property type="match status" value="1"/>
</dbReference>
<feature type="region of interest" description="Disordered" evidence="1">
    <location>
        <begin position="1"/>
        <end position="25"/>
    </location>
</feature>
<dbReference type="Pfam" id="PF01352">
    <property type="entry name" value="KRAB"/>
    <property type="match status" value="1"/>
</dbReference>
<dbReference type="Proteomes" id="UP000326458">
    <property type="component" value="Unassembled WGS sequence"/>
</dbReference>
<sequence length="62" mass="6986">MSQWASLVSCPGSKSSPPEARNPSDVTVDFSREEWQHLDPVERCLRQDVTLETYSQLCAMGE</sequence>
<name>A0A5N3UTS2_MUNMU</name>
<feature type="compositionally biased region" description="Polar residues" evidence="1">
    <location>
        <begin position="1"/>
        <end position="16"/>
    </location>
</feature>
<dbReference type="GO" id="GO:0006355">
    <property type="term" value="P:regulation of DNA-templated transcription"/>
    <property type="evidence" value="ECO:0007669"/>
    <property type="project" value="InterPro"/>
</dbReference>
<protein>
    <recommendedName>
        <fullName evidence="2">KRAB domain-containing protein</fullName>
    </recommendedName>
</protein>
<feature type="domain" description="KRAB" evidence="2">
    <location>
        <begin position="21"/>
        <end position="62"/>
    </location>
</feature>
<evidence type="ECO:0000256" key="1">
    <source>
        <dbReference type="SAM" id="MobiDB-lite"/>
    </source>
</evidence>
<evidence type="ECO:0000313" key="4">
    <source>
        <dbReference type="Proteomes" id="UP000326458"/>
    </source>
</evidence>
<reference evidence="3 4" key="1">
    <citation type="submission" date="2019-06" db="EMBL/GenBank/DDBJ databases">
        <title>Discovery of a novel chromosome fission-fusion reversal in muntjac.</title>
        <authorList>
            <person name="Mudd A.B."/>
            <person name="Bredeson J.V."/>
            <person name="Baum R."/>
            <person name="Hockemeyer D."/>
            <person name="Rokhsar D.S."/>
        </authorList>
    </citation>
    <scope>NUCLEOTIDE SEQUENCE [LARGE SCALE GENOMIC DNA]</scope>
    <source>
        <strain evidence="3">UTSW_UCB_Mm</strain>
        <tissue evidence="3">Fibroblast cell line</tissue>
    </source>
</reference>
<organism evidence="3 4">
    <name type="scientific">Muntiacus muntjak</name>
    <name type="common">Barking deer</name>
    <name type="synonym">Indian muntjac</name>
    <dbReference type="NCBI Taxonomy" id="9888"/>
    <lineage>
        <taxon>Eukaryota</taxon>
        <taxon>Metazoa</taxon>
        <taxon>Chordata</taxon>
        <taxon>Craniata</taxon>
        <taxon>Vertebrata</taxon>
        <taxon>Euteleostomi</taxon>
        <taxon>Mammalia</taxon>
        <taxon>Eutheria</taxon>
        <taxon>Laurasiatheria</taxon>
        <taxon>Artiodactyla</taxon>
        <taxon>Ruminantia</taxon>
        <taxon>Pecora</taxon>
        <taxon>Cervidae</taxon>
        <taxon>Muntiacinae</taxon>
        <taxon>Muntiacus</taxon>
    </lineage>
</organism>
<proteinExistence type="predicted"/>
<dbReference type="SUPFAM" id="SSF109640">
    <property type="entry name" value="KRAB domain (Kruppel-associated box)"/>
    <property type="match status" value="1"/>
</dbReference>
<dbReference type="InterPro" id="IPR036051">
    <property type="entry name" value="KRAB_dom_sf"/>
</dbReference>
<comment type="caution">
    <text evidence="3">The sequence shown here is derived from an EMBL/GenBank/DDBJ whole genome shotgun (WGS) entry which is preliminary data.</text>
</comment>
<dbReference type="InterPro" id="IPR001909">
    <property type="entry name" value="KRAB"/>
</dbReference>
<keyword evidence="4" id="KW-1185">Reference proteome</keyword>
<dbReference type="PROSITE" id="PS50805">
    <property type="entry name" value="KRAB"/>
    <property type="match status" value="1"/>
</dbReference>